<dbReference type="PANTHER" id="PTHR33840">
    <property type="match status" value="1"/>
</dbReference>
<dbReference type="PANTHER" id="PTHR33840:SF1">
    <property type="entry name" value="TLE1 PHOSPHOLIPASE DOMAIN-CONTAINING PROTEIN"/>
    <property type="match status" value="1"/>
</dbReference>
<protein>
    <recommendedName>
        <fullName evidence="1">T6SS Phospholipase effector Tle1-like catalytic domain-containing protein</fullName>
    </recommendedName>
</protein>
<sequence>MSLIKRLRHWFRPHPVVSTEPATPPKSGARRGVVHHVIILDGTMSSLEPGRETNAGLTFRLLREGRRSAHRTVYYEPGLQWGGWMRFGDVALGRGINRQIRRAYGYLASHYQPGDRIYLFGYSRGAYAVRSLAGVIDRVGLLTREEATERNVQLAYRHYQFGPDRPAARAFARACCHPEAMIEMVGVWDTVKALGFTLPLLWKLTEEQHSFHSHRVGRSVRHGFQALALDETRDVFEPVLWECPRHGQIVQQAWFRGSHGDIGGQIGGRAEVRPLANIPLVWMLERAESCGLELPEGWRARFPCDASAPMTSTFAGWGKIFLLRHRRRVGQDPTEYLHPSAGPPRRRWRGWLPAGHGTADPSP</sequence>
<dbReference type="OrthoDB" id="4378831at2"/>
<dbReference type="Proteomes" id="UP000241010">
    <property type="component" value="Unassembled WGS sequence"/>
</dbReference>
<evidence type="ECO:0000259" key="1">
    <source>
        <dbReference type="Pfam" id="PF09994"/>
    </source>
</evidence>
<proteinExistence type="predicted"/>
<dbReference type="Pfam" id="PF09994">
    <property type="entry name" value="T6SS_Tle1-like_cat"/>
    <property type="match status" value="1"/>
</dbReference>
<dbReference type="InterPro" id="IPR029058">
    <property type="entry name" value="AB_hydrolase_fold"/>
</dbReference>
<gene>
    <name evidence="2" type="ORF">C5F48_08045</name>
</gene>
<evidence type="ECO:0000313" key="3">
    <source>
        <dbReference type="Proteomes" id="UP000241010"/>
    </source>
</evidence>
<organism evidence="2 3">
    <name type="scientific">Cereibacter changlensis JA139</name>
    <dbReference type="NCBI Taxonomy" id="1188249"/>
    <lineage>
        <taxon>Bacteria</taxon>
        <taxon>Pseudomonadati</taxon>
        <taxon>Pseudomonadota</taxon>
        <taxon>Alphaproteobacteria</taxon>
        <taxon>Rhodobacterales</taxon>
        <taxon>Paracoccaceae</taxon>
        <taxon>Cereibacter</taxon>
    </lineage>
</organism>
<keyword evidence="3" id="KW-1185">Reference proteome</keyword>
<dbReference type="AlphaFoldDB" id="A0A2T4JWI5"/>
<reference evidence="2 3" key="1">
    <citation type="submission" date="2018-03" db="EMBL/GenBank/DDBJ databases">
        <title>Cereibacter changlensis.</title>
        <authorList>
            <person name="Meyer T.E."/>
            <person name="Miller S."/>
            <person name="Lodha T."/>
            <person name="Gandham S."/>
            <person name="Chintalapati S."/>
            <person name="Chintalapati V.R."/>
        </authorList>
    </citation>
    <scope>NUCLEOTIDE SEQUENCE [LARGE SCALE GENOMIC DNA]</scope>
    <source>
        <strain evidence="2 3">JA139</strain>
    </source>
</reference>
<evidence type="ECO:0000313" key="2">
    <source>
        <dbReference type="EMBL" id="PTE22246.1"/>
    </source>
</evidence>
<accession>A0A2T4JWI5</accession>
<dbReference type="EMBL" id="PZKG01000026">
    <property type="protein sequence ID" value="PTE22246.1"/>
    <property type="molecule type" value="Genomic_DNA"/>
</dbReference>
<feature type="domain" description="T6SS Phospholipase effector Tle1-like catalytic" evidence="1">
    <location>
        <begin position="37"/>
        <end position="285"/>
    </location>
</feature>
<dbReference type="RefSeq" id="WP_107663392.1">
    <property type="nucleotide sequence ID" value="NZ_PZKG01000026.1"/>
</dbReference>
<dbReference type="SUPFAM" id="SSF53474">
    <property type="entry name" value="alpha/beta-Hydrolases"/>
    <property type="match status" value="1"/>
</dbReference>
<dbReference type="InterPro" id="IPR018712">
    <property type="entry name" value="Tle1-like_cat"/>
</dbReference>
<name>A0A2T4JWI5_9RHOB</name>
<comment type="caution">
    <text evidence="2">The sequence shown here is derived from an EMBL/GenBank/DDBJ whole genome shotgun (WGS) entry which is preliminary data.</text>
</comment>